<organism evidence="1 2">
    <name type="scientific">Thalassospira lohafexi</name>
    <dbReference type="NCBI Taxonomy" id="744227"/>
    <lineage>
        <taxon>Bacteria</taxon>
        <taxon>Pseudomonadati</taxon>
        <taxon>Pseudomonadota</taxon>
        <taxon>Alphaproteobacteria</taxon>
        <taxon>Rhodospirillales</taxon>
        <taxon>Thalassospiraceae</taxon>
        <taxon>Thalassospira</taxon>
    </lineage>
</organism>
<dbReference type="PROSITE" id="PS51257">
    <property type="entry name" value="PROKAR_LIPOPROTEIN"/>
    <property type="match status" value="1"/>
</dbReference>
<name>A0A2N3L272_9PROT</name>
<comment type="caution">
    <text evidence="1">The sequence shown here is derived from an EMBL/GenBank/DDBJ whole genome shotgun (WGS) entry which is preliminary data.</text>
</comment>
<dbReference type="RefSeq" id="WP_101304417.1">
    <property type="nucleotide sequence ID" value="NZ_NXGX01000008.1"/>
</dbReference>
<dbReference type="InterPro" id="IPR038765">
    <property type="entry name" value="Papain-like_cys_pep_sf"/>
</dbReference>
<sequence>MQKKWLLLCLFLVSSIGCISVGAALLGYFAHKEAWPAKVHAYLAGRTPECCIDKVLEHLNTENDAGFFDKVDAVRDFVYGNSVHADHDFGKDPHPYDTGGVIRALLAVSDGKREPLELMCSSRSNAMTGILNQLGYASRQVHVFSPQPGSHTFLEVQNPDDGRWYIQDPDYNLFWINGISGERLGLGEMLTTPLEEVLPCTSEKVCDWKYAQPIKNYFGAGIYFNFDATPLIVVNEDRFDLDTKLSYTVPPGTIVEFAQNTWGADYGEPILSVIHGGP</sequence>
<accession>A0A2N3L272</accession>
<evidence type="ECO:0000313" key="1">
    <source>
        <dbReference type="EMBL" id="PKR56905.1"/>
    </source>
</evidence>
<dbReference type="EMBL" id="NXGX01000008">
    <property type="protein sequence ID" value="PKR56905.1"/>
    <property type="molecule type" value="Genomic_DNA"/>
</dbReference>
<keyword evidence="2" id="KW-1185">Reference proteome</keyword>
<proteinExistence type="predicted"/>
<dbReference type="Proteomes" id="UP000233332">
    <property type="component" value="Unassembled WGS sequence"/>
</dbReference>
<gene>
    <name evidence="1" type="ORF">COO92_18145</name>
</gene>
<reference evidence="1 2" key="1">
    <citation type="submission" date="2017-09" db="EMBL/GenBank/DDBJ databases">
        <title>Biodiversity and function of Thalassospira species in the particle-attached aromatic-hydrocarbon-degrading consortia from the surface seawater of the China South Sea.</title>
        <authorList>
            <person name="Dong C."/>
            <person name="Lai Q."/>
            <person name="Shao Z."/>
        </authorList>
    </citation>
    <scope>NUCLEOTIDE SEQUENCE [LARGE SCALE GENOMIC DNA]</scope>
    <source>
        <strain evidence="1 2">139Z-12</strain>
    </source>
</reference>
<evidence type="ECO:0000313" key="2">
    <source>
        <dbReference type="Proteomes" id="UP000233332"/>
    </source>
</evidence>
<dbReference type="AlphaFoldDB" id="A0A2N3L272"/>
<evidence type="ECO:0008006" key="3">
    <source>
        <dbReference type="Google" id="ProtNLM"/>
    </source>
</evidence>
<dbReference type="SUPFAM" id="SSF54001">
    <property type="entry name" value="Cysteine proteinases"/>
    <property type="match status" value="1"/>
</dbReference>
<protein>
    <recommendedName>
        <fullName evidence="3">Transglutaminase-like domain-containing protein</fullName>
    </recommendedName>
</protein>